<dbReference type="RefSeq" id="XP_038789583.1">
    <property type="nucleotide sequence ID" value="XM_038928305.1"/>
</dbReference>
<protein>
    <recommendedName>
        <fullName evidence="12">Ankyrin</fullName>
    </recommendedName>
</protein>
<gene>
    <name evidence="10" type="ORF">GT037_003258</name>
</gene>
<feature type="repeat" description="ANK" evidence="7">
    <location>
        <begin position="337"/>
        <end position="370"/>
    </location>
</feature>
<dbReference type="PROSITE" id="PS50088">
    <property type="entry name" value="ANK_REPEAT"/>
    <property type="match status" value="9"/>
</dbReference>
<accession>A0A8H7EI38</accession>
<evidence type="ECO:0000256" key="9">
    <source>
        <dbReference type="SAM" id="Phobius"/>
    </source>
</evidence>
<evidence type="ECO:0000256" key="8">
    <source>
        <dbReference type="SAM" id="MobiDB-lite"/>
    </source>
</evidence>
<dbReference type="InterPro" id="IPR002523">
    <property type="entry name" value="MgTranspt_CorA/ZnTranspt_ZntB"/>
</dbReference>
<evidence type="ECO:0008006" key="12">
    <source>
        <dbReference type="Google" id="ProtNLM"/>
    </source>
</evidence>
<keyword evidence="11" id="KW-1185">Reference proteome</keyword>
<feature type="repeat" description="ANK" evidence="7">
    <location>
        <begin position="267"/>
        <end position="291"/>
    </location>
</feature>
<feature type="repeat" description="ANK" evidence="7">
    <location>
        <begin position="128"/>
        <end position="161"/>
    </location>
</feature>
<keyword evidence="4 9" id="KW-1133">Transmembrane helix</keyword>
<keyword evidence="2 9" id="KW-0812">Transmembrane</keyword>
<comment type="caution">
    <text evidence="10">The sequence shown here is derived from an EMBL/GenBank/DDBJ whole genome shotgun (WGS) entry which is preliminary data.</text>
</comment>
<feature type="repeat" description="ANK" evidence="7">
    <location>
        <begin position="564"/>
        <end position="596"/>
    </location>
</feature>
<dbReference type="Pfam" id="PF00023">
    <property type="entry name" value="Ank"/>
    <property type="match status" value="5"/>
</dbReference>
<dbReference type="PROSITE" id="PS50297">
    <property type="entry name" value="ANK_REP_REGION"/>
    <property type="match status" value="9"/>
</dbReference>
<keyword evidence="5 7" id="KW-0040">ANK repeat</keyword>
<feature type="repeat" description="ANK" evidence="7">
    <location>
        <begin position="531"/>
        <end position="563"/>
    </location>
</feature>
<dbReference type="Pfam" id="PF01544">
    <property type="entry name" value="CorA"/>
    <property type="match status" value="1"/>
</dbReference>
<comment type="subcellular location">
    <subcellularLocation>
        <location evidence="1">Membrane</location>
        <topology evidence="1">Multi-pass membrane protein</topology>
    </subcellularLocation>
</comment>
<keyword evidence="6 9" id="KW-0472">Membrane</keyword>
<feature type="region of interest" description="Disordered" evidence="8">
    <location>
        <begin position="1"/>
        <end position="30"/>
    </location>
</feature>
<evidence type="ECO:0000313" key="10">
    <source>
        <dbReference type="EMBL" id="KAF7679510.1"/>
    </source>
</evidence>
<dbReference type="Pfam" id="PF12796">
    <property type="entry name" value="Ank_2"/>
    <property type="match status" value="3"/>
</dbReference>
<evidence type="ECO:0000313" key="11">
    <source>
        <dbReference type="Proteomes" id="UP000596902"/>
    </source>
</evidence>
<dbReference type="PANTHER" id="PTHR24198">
    <property type="entry name" value="ANKYRIN REPEAT AND PROTEIN KINASE DOMAIN-CONTAINING PROTEIN"/>
    <property type="match status" value="1"/>
</dbReference>
<dbReference type="SUPFAM" id="SSF144083">
    <property type="entry name" value="Magnesium transport protein CorA, transmembrane region"/>
    <property type="match status" value="1"/>
</dbReference>
<feature type="repeat" description="ANK" evidence="7">
    <location>
        <begin position="196"/>
        <end position="217"/>
    </location>
</feature>
<proteinExistence type="predicted"/>
<feature type="transmembrane region" description="Helical" evidence="9">
    <location>
        <begin position="922"/>
        <end position="941"/>
    </location>
</feature>
<feature type="repeat" description="ANK" evidence="7">
    <location>
        <begin position="301"/>
        <end position="322"/>
    </location>
</feature>
<evidence type="ECO:0000256" key="5">
    <source>
        <dbReference type="ARBA" id="ARBA00023043"/>
    </source>
</evidence>
<dbReference type="PANTHER" id="PTHR24198:SF165">
    <property type="entry name" value="ANKYRIN REPEAT-CONTAINING PROTEIN-RELATED"/>
    <property type="match status" value="1"/>
</dbReference>
<evidence type="ECO:0000256" key="2">
    <source>
        <dbReference type="ARBA" id="ARBA00022692"/>
    </source>
</evidence>
<dbReference type="EMBL" id="JAAABM010000003">
    <property type="protein sequence ID" value="KAF7679510.1"/>
    <property type="molecule type" value="Genomic_DNA"/>
</dbReference>
<keyword evidence="3" id="KW-0677">Repeat</keyword>
<evidence type="ECO:0000256" key="3">
    <source>
        <dbReference type="ARBA" id="ARBA00022737"/>
    </source>
</evidence>
<name>A0A8H7EI38_9PLEO</name>
<dbReference type="Gene3D" id="1.20.58.340">
    <property type="entry name" value="Magnesium transport protein CorA, transmembrane region"/>
    <property type="match status" value="1"/>
</dbReference>
<evidence type="ECO:0000256" key="6">
    <source>
        <dbReference type="ARBA" id="ARBA00023136"/>
    </source>
</evidence>
<evidence type="ECO:0000256" key="7">
    <source>
        <dbReference type="PROSITE-ProRule" id="PRU00023"/>
    </source>
</evidence>
<dbReference type="Proteomes" id="UP000596902">
    <property type="component" value="Unassembled WGS sequence"/>
</dbReference>
<feature type="repeat" description="ANK" evidence="7">
    <location>
        <begin position="230"/>
        <end position="251"/>
    </location>
</feature>
<dbReference type="Gene3D" id="1.25.40.20">
    <property type="entry name" value="Ankyrin repeat-containing domain"/>
    <property type="match status" value="6"/>
</dbReference>
<evidence type="ECO:0000256" key="1">
    <source>
        <dbReference type="ARBA" id="ARBA00004141"/>
    </source>
</evidence>
<dbReference type="AlphaFoldDB" id="A0A8H7EI38"/>
<feature type="transmembrane region" description="Helical" evidence="9">
    <location>
        <begin position="890"/>
        <end position="910"/>
    </location>
</feature>
<dbReference type="SUPFAM" id="SSF48403">
    <property type="entry name" value="Ankyrin repeat"/>
    <property type="match status" value="2"/>
</dbReference>
<dbReference type="InterPro" id="IPR002110">
    <property type="entry name" value="Ankyrin_rpt"/>
</dbReference>
<dbReference type="PRINTS" id="PR01415">
    <property type="entry name" value="ANKYRIN"/>
</dbReference>
<dbReference type="GeneID" id="62201483"/>
<feature type="repeat" description="ANK" evidence="7">
    <location>
        <begin position="162"/>
        <end position="195"/>
    </location>
</feature>
<dbReference type="InterPro" id="IPR045863">
    <property type="entry name" value="CorA_TM1_TM2"/>
</dbReference>
<dbReference type="SMART" id="SM00248">
    <property type="entry name" value="ANK"/>
    <property type="match status" value="15"/>
</dbReference>
<feature type="compositionally biased region" description="Polar residues" evidence="8">
    <location>
        <begin position="9"/>
        <end position="26"/>
    </location>
</feature>
<reference evidence="10" key="1">
    <citation type="submission" date="2020-01" db="EMBL/GenBank/DDBJ databases">
        <authorList>
            <person name="Feng Z.H.Z."/>
        </authorList>
    </citation>
    <scope>NUCLEOTIDE SEQUENCE</scope>
    <source>
        <strain evidence="10">CBS107.38</strain>
    </source>
</reference>
<dbReference type="InterPro" id="IPR036770">
    <property type="entry name" value="Ankyrin_rpt-contain_sf"/>
</dbReference>
<sequence length="983" mass="109377">MSPKALPESEQSVTSSTVDSYRSNQHPPLWLATKNGREDEVELQLSMDGWDKTMIDPDGRTALWWAVSIGKARLVELLLAKRKFNISDRPSGHFKLLHEAVLSKNIAITRLLLDQDGLDVNVRRKSRRGATPLHLATTQGLEEMVKLLLAHPGVDVNARDDSGGTPLHVAADKGSTKILVLLLARLGIDVNSQDRSNETPLHVAVRRGHIEIVKLLLARADIDLAPRKSPRSTPLYLAARNGHEDLVDVLLHTPGSETMLGHGQGSHRGSPLHAAAEHGHRSAVKLLLAHNDTDPGSRDEDDATPLHLAAERGHKGVVDELLTTPNIEAIVNLRDKDGQTPLHRAAIRGHDECVIALMDCADVNVQDQDLCTPLSIAVQEEHHKVVECLLKKPGILVHEPDQDQFTPLHIALDMRNESIVRQLLNGSGFGKTPKDIPRGLLSCATQTGNIPMLKLLLERLEPNVVAANINALDENEQTWLWSAAKRRDNGVMELLIAKDVVTLRLLVQKGEAILVGVLLEAGYNVDTRDHLGRSALHTATILGHFDIAKNLVSFGASVDCKDERGNTALRLAIKRKRCNIIDMLLESSADTTGVTTDEWLDSYDRKIPDAVHLEQEPSGKKTMSFIEAAVIPDTIRQMHNAPKTETRLILLANELPWTNGQLHPCIMPIRPNMLETSVSSPSRSGKVRFSVAIWFPAGFDKTNKNHFKVPDRGTCRITWSTSSTSNANDRAGRRSTDYFSMLSSGSIPKDGLDFFAQFLSHLREVWLQTCDLAEQHLTECRISQLKEEGNDRDLIFRLAQNARTWADLRKILKEQTKTAQNFASNYSSRYNGNQGSDEVDMLLSDFTTTIGGRLDALDQTVRDLLQLEFAWVSINDVHRSISIATSTKRLSWITFIFLPAMFTSSLFGMNVDILKDNPDWRWFFLAGSICLVSTICAWLIFKYCPIESWIEREVGQKIRRVAKVSVQVAAERKGLKEPQKLPS</sequence>
<dbReference type="GO" id="GO:0046873">
    <property type="term" value="F:metal ion transmembrane transporter activity"/>
    <property type="evidence" value="ECO:0007669"/>
    <property type="project" value="InterPro"/>
</dbReference>
<dbReference type="GO" id="GO:0016020">
    <property type="term" value="C:membrane"/>
    <property type="evidence" value="ECO:0007669"/>
    <property type="project" value="UniProtKB-SubCell"/>
</dbReference>
<evidence type="ECO:0000256" key="4">
    <source>
        <dbReference type="ARBA" id="ARBA00022989"/>
    </source>
</evidence>
<reference evidence="10" key="2">
    <citation type="submission" date="2020-08" db="EMBL/GenBank/DDBJ databases">
        <title>Draft Genome Sequence of Cumin Blight Pathogen Alternaria burnsii.</title>
        <authorList>
            <person name="Feng Z."/>
        </authorList>
    </citation>
    <scope>NUCLEOTIDE SEQUENCE</scope>
    <source>
        <strain evidence="10">CBS107.38</strain>
    </source>
</reference>
<organism evidence="10 11">
    <name type="scientific">Alternaria burnsii</name>
    <dbReference type="NCBI Taxonomy" id="1187904"/>
    <lineage>
        <taxon>Eukaryota</taxon>
        <taxon>Fungi</taxon>
        <taxon>Dikarya</taxon>
        <taxon>Ascomycota</taxon>
        <taxon>Pezizomycotina</taxon>
        <taxon>Dothideomycetes</taxon>
        <taxon>Pleosporomycetidae</taxon>
        <taxon>Pleosporales</taxon>
        <taxon>Pleosporineae</taxon>
        <taxon>Pleosporaceae</taxon>
        <taxon>Alternaria</taxon>
        <taxon>Alternaria sect. Alternaria</taxon>
    </lineage>
</organism>